<sequence length="77" mass="8485">MGNLHFHGRDADSPPNNGISVAETVARIFLFTLLAGFIQKQTPNDLSGGRLGFDAYARFLLSQEDSLSPFLLVELYL</sequence>
<evidence type="ECO:0000313" key="1">
    <source>
        <dbReference type="EMBL" id="KGN84958.1"/>
    </source>
</evidence>
<proteinExistence type="predicted"/>
<reference evidence="1 2" key="1">
    <citation type="submission" date="2014-08" db="EMBL/GenBank/DDBJ databases">
        <title>Porphyromonas gulae strain:COT-052_OH1451 Genome sequencing.</title>
        <authorList>
            <person name="Wallis C."/>
            <person name="Deusch O."/>
            <person name="O'Flynn C."/>
            <person name="Davis I."/>
            <person name="Jospin G."/>
            <person name="Darling A.E."/>
            <person name="Coil D.A."/>
            <person name="Alexiev A."/>
            <person name="Horsfall A."/>
            <person name="Kirkwood N."/>
            <person name="Harris S."/>
            <person name="Eisen J.A."/>
        </authorList>
    </citation>
    <scope>NUCLEOTIDE SEQUENCE [LARGE SCALE GENOMIC DNA]</scope>
    <source>
        <strain evidence="2">COT-052 OH1451</strain>
    </source>
</reference>
<evidence type="ECO:0000313" key="2">
    <source>
        <dbReference type="Proteomes" id="UP000030130"/>
    </source>
</evidence>
<protein>
    <submittedName>
        <fullName evidence="1">Uncharacterized protein</fullName>
    </submittedName>
</protein>
<dbReference type="Proteomes" id="UP000030130">
    <property type="component" value="Unassembled WGS sequence"/>
</dbReference>
<dbReference type="AlphaFoldDB" id="A0A0A2F1R2"/>
<accession>A0A0A2F1R2</accession>
<gene>
    <name evidence="1" type="ORF">HR08_07840</name>
</gene>
<name>A0A0A2F1R2_9PORP</name>
<dbReference type="EMBL" id="JRAI01000063">
    <property type="protein sequence ID" value="KGN84958.1"/>
    <property type="molecule type" value="Genomic_DNA"/>
</dbReference>
<organism evidence="1 2">
    <name type="scientific">Porphyromonas gulae</name>
    <dbReference type="NCBI Taxonomy" id="111105"/>
    <lineage>
        <taxon>Bacteria</taxon>
        <taxon>Pseudomonadati</taxon>
        <taxon>Bacteroidota</taxon>
        <taxon>Bacteroidia</taxon>
        <taxon>Bacteroidales</taxon>
        <taxon>Porphyromonadaceae</taxon>
        <taxon>Porphyromonas</taxon>
    </lineage>
</organism>
<comment type="caution">
    <text evidence="1">The sequence shown here is derived from an EMBL/GenBank/DDBJ whole genome shotgun (WGS) entry which is preliminary data.</text>
</comment>